<evidence type="ECO:0000313" key="3">
    <source>
        <dbReference type="Proteomes" id="UP000287651"/>
    </source>
</evidence>
<name>A0A426Y3Y0_ENSVE</name>
<gene>
    <name evidence="2" type="ORF">B296_00040173</name>
</gene>
<dbReference type="Proteomes" id="UP000287651">
    <property type="component" value="Unassembled WGS sequence"/>
</dbReference>
<protein>
    <submittedName>
        <fullName evidence="2">Uncharacterized protein</fullName>
    </submittedName>
</protein>
<feature type="region of interest" description="Disordered" evidence="1">
    <location>
        <begin position="28"/>
        <end position="91"/>
    </location>
</feature>
<reference evidence="2 3" key="1">
    <citation type="journal article" date="2014" name="Agronomy (Basel)">
        <title>A Draft Genome Sequence for Ensete ventricosum, the Drought-Tolerant Tree Against Hunger.</title>
        <authorList>
            <person name="Harrison J."/>
            <person name="Moore K.A."/>
            <person name="Paszkiewicz K."/>
            <person name="Jones T."/>
            <person name="Grant M."/>
            <person name="Ambacheew D."/>
            <person name="Muzemil S."/>
            <person name="Studholme D.J."/>
        </authorList>
    </citation>
    <scope>NUCLEOTIDE SEQUENCE [LARGE SCALE GENOMIC DNA]</scope>
</reference>
<evidence type="ECO:0000313" key="2">
    <source>
        <dbReference type="EMBL" id="RRT46434.1"/>
    </source>
</evidence>
<dbReference type="EMBL" id="AMZH03015204">
    <property type="protein sequence ID" value="RRT46434.1"/>
    <property type="molecule type" value="Genomic_DNA"/>
</dbReference>
<organism evidence="2 3">
    <name type="scientific">Ensete ventricosum</name>
    <name type="common">Abyssinian banana</name>
    <name type="synonym">Musa ensete</name>
    <dbReference type="NCBI Taxonomy" id="4639"/>
    <lineage>
        <taxon>Eukaryota</taxon>
        <taxon>Viridiplantae</taxon>
        <taxon>Streptophyta</taxon>
        <taxon>Embryophyta</taxon>
        <taxon>Tracheophyta</taxon>
        <taxon>Spermatophyta</taxon>
        <taxon>Magnoliopsida</taxon>
        <taxon>Liliopsida</taxon>
        <taxon>Zingiberales</taxon>
        <taxon>Musaceae</taxon>
        <taxon>Ensete</taxon>
    </lineage>
</organism>
<dbReference type="AlphaFoldDB" id="A0A426Y3Y0"/>
<feature type="compositionally biased region" description="Low complexity" evidence="1">
    <location>
        <begin position="42"/>
        <end position="55"/>
    </location>
</feature>
<sequence>MFHSQVRESCRREHLTHNVSYVEAIGESPRRPVSRGIDPVRKGVSSSSGRQVVVVATVDEGITEDEEGAGLRRCGGAPKDRDEGDSSEEKKWLAHGCSVGWDNTGDGRI</sequence>
<comment type="caution">
    <text evidence="2">The sequence shown here is derived from an EMBL/GenBank/DDBJ whole genome shotgun (WGS) entry which is preliminary data.</text>
</comment>
<proteinExistence type="predicted"/>
<accession>A0A426Y3Y0</accession>
<evidence type="ECO:0000256" key="1">
    <source>
        <dbReference type="SAM" id="MobiDB-lite"/>
    </source>
</evidence>
<feature type="compositionally biased region" description="Basic and acidic residues" evidence="1">
    <location>
        <begin position="78"/>
        <end position="91"/>
    </location>
</feature>